<dbReference type="Proteomes" id="UP001500908">
    <property type="component" value="Unassembled WGS sequence"/>
</dbReference>
<dbReference type="EMBL" id="BAABDD010000019">
    <property type="protein sequence ID" value="GAA3754058.1"/>
    <property type="molecule type" value="Genomic_DNA"/>
</dbReference>
<gene>
    <name evidence="5" type="ORF">GCM10022402_35900</name>
</gene>
<dbReference type="Gene3D" id="3.40.50.12780">
    <property type="entry name" value="N-terminal domain of ligase-like"/>
    <property type="match status" value="1"/>
</dbReference>
<evidence type="ECO:0000256" key="1">
    <source>
        <dbReference type="ARBA" id="ARBA00022741"/>
    </source>
</evidence>
<reference evidence="6" key="1">
    <citation type="journal article" date="2019" name="Int. J. Syst. Evol. Microbiol.">
        <title>The Global Catalogue of Microorganisms (GCM) 10K type strain sequencing project: providing services to taxonomists for standard genome sequencing and annotation.</title>
        <authorList>
            <consortium name="The Broad Institute Genomics Platform"/>
            <consortium name="The Broad Institute Genome Sequencing Center for Infectious Disease"/>
            <person name="Wu L."/>
            <person name="Ma J."/>
        </authorList>
    </citation>
    <scope>NUCLEOTIDE SEQUENCE [LARGE SCALE GENOMIC DNA]</scope>
    <source>
        <strain evidence="6">JCM 17137</strain>
    </source>
</reference>
<evidence type="ECO:0000313" key="5">
    <source>
        <dbReference type="EMBL" id="GAA3754058.1"/>
    </source>
</evidence>
<dbReference type="InterPro" id="IPR042099">
    <property type="entry name" value="ANL_N_sf"/>
</dbReference>
<dbReference type="InterPro" id="IPR000873">
    <property type="entry name" value="AMP-dep_synth/lig_dom"/>
</dbReference>
<proteinExistence type="predicted"/>
<dbReference type="SUPFAM" id="SSF56801">
    <property type="entry name" value="Acetyl-CoA synthetase-like"/>
    <property type="match status" value="1"/>
</dbReference>
<dbReference type="Pfam" id="PF00501">
    <property type="entry name" value="AMP-binding"/>
    <property type="match status" value="1"/>
</dbReference>
<dbReference type="PANTHER" id="PTHR43272">
    <property type="entry name" value="LONG-CHAIN-FATTY-ACID--COA LIGASE"/>
    <property type="match status" value="1"/>
</dbReference>
<comment type="caution">
    <text evidence="5">The sequence shown here is derived from an EMBL/GenBank/DDBJ whole genome shotgun (WGS) entry which is preliminary data.</text>
</comment>
<keyword evidence="2" id="KW-0067">ATP-binding</keyword>
<evidence type="ECO:0000256" key="3">
    <source>
        <dbReference type="SAM" id="MobiDB-lite"/>
    </source>
</evidence>
<keyword evidence="1" id="KW-0547">Nucleotide-binding</keyword>
<dbReference type="PANTHER" id="PTHR43272:SF33">
    <property type="entry name" value="AMP-BINDING DOMAIN-CONTAINING PROTEIN-RELATED"/>
    <property type="match status" value="1"/>
</dbReference>
<keyword evidence="6" id="KW-1185">Reference proteome</keyword>
<dbReference type="RefSeq" id="WP_344973416.1">
    <property type="nucleotide sequence ID" value="NZ_BAABDD010000019.1"/>
</dbReference>
<evidence type="ECO:0000259" key="4">
    <source>
        <dbReference type="Pfam" id="PF00501"/>
    </source>
</evidence>
<evidence type="ECO:0000256" key="2">
    <source>
        <dbReference type="ARBA" id="ARBA00022840"/>
    </source>
</evidence>
<sequence>MGQSRAEPALPTPRLESLGEVAYHNAQHAPQAPLLLRPTSQSWQPVEAAAFQREVSAVAKGLIAAGVGAGDRVALVCGPRYEWTVLACAAWAVRAIVVPLHPGWSRARVSRLLRHSRPAAVVLEPGRHAETVAALQRELLDLARVWRLDDDHGTEPIARLGAYMDASAVRFRREETTRADPAAIVYPMGHTRQGAGVVLSHANLLTSAQRSIGVLASGGAGTPASPRVLMHLPPADVFGLTAVVACLMAQVPVGFPAPHVPLDSQARLFRPTVLLATPALLERIYAAQRYQSGGRDSASAFATGVELAIEASQQRRFGPWRRVTRAMSEWLYARFRDAVGGRVGLIVCGGGVVPPWLAHFYCGAGLPVVAGFGVAETGGACTLSDPSANRVGTVGRPLPGMEVRIGPHREVLVRGEPSFVGYYHGGGDLTALTPPPEWVATGAVGSLDEEGHLVLHQRQVARSAGAPAAQDTGGGEATPGAVTAAEVAQLERVLAEHPLVSQVVIISDGRPCVGALITVSPDQLDYWRLVNGVPLSTPPQEVAGDQRLVAEVEQAVERANAAVGPAAAIQVFQVLGEEFSVANGLVRPDGRLRRDTILRAFAEEIDGMYNVRR</sequence>
<name>A0ABP7G1T4_9ACTN</name>
<evidence type="ECO:0000313" key="6">
    <source>
        <dbReference type="Proteomes" id="UP001500908"/>
    </source>
</evidence>
<feature type="region of interest" description="Disordered" evidence="3">
    <location>
        <begin position="459"/>
        <end position="480"/>
    </location>
</feature>
<organism evidence="5 6">
    <name type="scientific">Salinactinospora qingdaonensis</name>
    <dbReference type="NCBI Taxonomy" id="702744"/>
    <lineage>
        <taxon>Bacteria</taxon>
        <taxon>Bacillati</taxon>
        <taxon>Actinomycetota</taxon>
        <taxon>Actinomycetes</taxon>
        <taxon>Streptosporangiales</taxon>
        <taxon>Nocardiopsidaceae</taxon>
        <taxon>Salinactinospora</taxon>
    </lineage>
</organism>
<protein>
    <submittedName>
        <fullName evidence="5">AMP-dependent synthetase/ligase</fullName>
    </submittedName>
</protein>
<dbReference type="Pfam" id="PF23562">
    <property type="entry name" value="AMP-binding_C_3"/>
    <property type="match status" value="1"/>
</dbReference>
<feature type="domain" description="AMP-dependent synthetase/ligase" evidence="4">
    <location>
        <begin position="25"/>
        <end position="406"/>
    </location>
</feature>
<accession>A0ABP7G1T4</accession>